<evidence type="ECO:0000313" key="10">
    <source>
        <dbReference type="Proteomes" id="UP001642540"/>
    </source>
</evidence>
<comment type="caution">
    <text evidence="9">The sequence shown here is derived from an EMBL/GenBank/DDBJ whole genome shotgun (WGS) entry which is preliminary data.</text>
</comment>
<feature type="domain" description="SHD" evidence="7">
    <location>
        <begin position="769"/>
        <end position="943"/>
    </location>
</feature>
<evidence type="ECO:0000256" key="5">
    <source>
        <dbReference type="PIRNR" id="PIRNR037099"/>
    </source>
</evidence>
<dbReference type="InterPro" id="IPR036168">
    <property type="entry name" value="AP2_Mu_C_sf"/>
</dbReference>
<evidence type="ECO:0000256" key="6">
    <source>
        <dbReference type="SAM" id="MobiDB-lite"/>
    </source>
</evidence>
<evidence type="ECO:0000256" key="4">
    <source>
        <dbReference type="ARBA" id="ARBA00022583"/>
    </source>
</evidence>
<dbReference type="PANTHER" id="PTHR10529">
    <property type="entry name" value="AP COMPLEX SUBUNIT MU"/>
    <property type="match status" value="1"/>
</dbReference>
<dbReference type="InterPro" id="IPR017110">
    <property type="entry name" value="Stonin"/>
</dbReference>
<feature type="region of interest" description="Disordered" evidence="6">
    <location>
        <begin position="630"/>
        <end position="664"/>
    </location>
</feature>
<gene>
    <name evidence="9" type="ORF">ODALV1_LOCUS14637</name>
</gene>
<feature type="compositionally biased region" description="Low complexity" evidence="6">
    <location>
        <begin position="330"/>
        <end position="344"/>
    </location>
</feature>
<evidence type="ECO:0000256" key="2">
    <source>
        <dbReference type="ARBA" id="ARBA00005579"/>
    </source>
</evidence>
<feature type="compositionally biased region" description="Pro residues" evidence="6">
    <location>
        <begin position="377"/>
        <end position="387"/>
    </location>
</feature>
<reference evidence="9 10" key="1">
    <citation type="submission" date="2024-08" db="EMBL/GenBank/DDBJ databases">
        <authorList>
            <person name="Cucini C."/>
            <person name="Frati F."/>
        </authorList>
    </citation>
    <scope>NUCLEOTIDE SEQUENCE [LARGE SCALE GENOMIC DNA]</scope>
</reference>
<dbReference type="InterPro" id="IPR050431">
    <property type="entry name" value="Adaptor_comp_med_subunit"/>
</dbReference>
<feature type="region of interest" description="Disordered" evidence="6">
    <location>
        <begin position="329"/>
        <end position="488"/>
    </location>
</feature>
<comment type="subcellular location">
    <subcellularLocation>
        <location evidence="1">Cytoplasm</location>
    </subcellularLocation>
</comment>
<dbReference type="Proteomes" id="UP001642540">
    <property type="component" value="Unassembled WGS sequence"/>
</dbReference>
<dbReference type="PROSITE" id="PS51070">
    <property type="entry name" value="SHD"/>
    <property type="match status" value="1"/>
</dbReference>
<dbReference type="PIRSF" id="PIRSF037099">
    <property type="entry name" value="Stonin"/>
    <property type="match status" value="1"/>
</dbReference>
<dbReference type="Pfam" id="PF00928">
    <property type="entry name" value="Adap_comp_sub"/>
    <property type="match status" value="1"/>
</dbReference>
<dbReference type="EMBL" id="CAXLJM020000046">
    <property type="protein sequence ID" value="CAL8111006.1"/>
    <property type="molecule type" value="Genomic_DNA"/>
</dbReference>
<feature type="compositionally biased region" description="Pro residues" evidence="6">
    <location>
        <begin position="394"/>
        <end position="414"/>
    </location>
</feature>
<feature type="domain" description="MHD" evidence="8">
    <location>
        <begin position="947"/>
        <end position="1258"/>
    </location>
</feature>
<evidence type="ECO:0000256" key="3">
    <source>
        <dbReference type="ARBA" id="ARBA00022490"/>
    </source>
</evidence>
<keyword evidence="4 5" id="KW-0254">Endocytosis</keyword>
<sequence>MAKSLNPFLFEADYGGMVDASGGMNAVAANPFLSDFDSHTLTTSTDMMGGISGTVTAADINPFLTYQSEATYTTMSHDTGIMSTAGGATNPFASFADSDLDMSEGSTQANTMNSVVDETHQSTGGVLFSTAPSAIDQGMSLFGGGPGSSPNVAVDQLLDMTEEPMRPSPASVPSSTKDLLETVTGALEATSDSLLDRLRATQPSPVPQVIQPSPSPRSPSPDLLMGDEPPPPPPPSANPLQPSPGLNQVDSIMDMFDTPKSASGPKSSQEILGLYHFTANTTTVSTNLPQPKAESLLDLLSDSVSESHSASSLPPESNVYEQENQISNETTIASSTNLASSTTTKGIATETPKSPPLLDNAPVVNPEVESVKVAPQPMRPPPPAPKQPPERPKMPPPVQPHVAAPKPPTPPPSAPVEGVEAPESSPIIPEQRSPLPSRPPPPVPPAPRSSPQPPQTNSMGPMHTSPKIWSPSPITTPSPSKLPSPVLSTTVAAPATESFFDATSNITSITDSSTLFGSGAVSGSPLSSFQAPVDSDALPLQVHAAPSPILLANPAPVAFAAASEKMGDSFDTFEAKFSRAGNDTVASSASDAFGGAMLETATCVDSAWGDNGSGDGGFGSDTNGAGFGTDGFDSFLTLTEPPPVPQSTPAKRSQAGDDDDDFDAEDKDMSIVIKPKTDKDFTLALAPALAPPPKSPAMSTGSAFSDENTAFVPFLSSARDTTKPGSREPSSGATIHKSDSQDSPQTPLFEEDQSQPLEDFPRITYEGEGWEMHMRLPNKKKITGQRFWKKVFVKVGHQNDVPVVQMYNNKGEKDPFQEIPLQPCYSVSEISAQQFDQYGKVFTIKLQYIFYKERPGVRPGQISKASRISDKLSQFAAYAIQGDYSGVKEFGSDLKKLGAPIEHSPQISQLVKLGVANFEDVKQFSTWIEENLFRMSVHRDRAINYKTEEIQVTIVDEYYVEQDIYGVVTRQIARVRLFFLSFLNGVTEVEMGVNDLRRQGKEIVGRHDIIPVPTEEWIRMEAIEFSNCVQLDEFDNTQTIKFKPPDACYIELMRFRVRPPRHRELPLQVKTVFTILGQRIDIRSDILVPGFTSRKLGQIPCEDVMVRFPIPEEWIYMFRVEKHFRYGSVKSAHRRSGKVKGIERFLGAVEAVEQSLMETTSGQAKYEHHHKAIVWRIPRLPKEGQGAYTTHSFFCHITLQAHERVPENLSKHCHVEFTMPHTTISHTVCRSISVPSCDEPPEKCCRYLSRHEYVVEIEHTQGVTPATYTAAAEVKKEEPPPPVEEPMPGKALSDSDFSDDD</sequence>
<feature type="compositionally biased region" description="Low complexity" evidence="6">
    <location>
        <begin position="464"/>
        <end position="473"/>
    </location>
</feature>
<feature type="compositionally biased region" description="Pro residues" evidence="6">
    <location>
        <begin position="228"/>
        <end position="237"/>
    </location>
</feature>
<feature type="region of interest" description="Disordered" evidence="6">
    <location>
        <begin position="715"/>
        <end position="759"/>
    </location>
</feature>
<comment type="similarity">
    <text evidence="2 5">Belongs to the Stoned B family.</text>
</comment>
<dbReference type="Gene3D" id="2.60.40.1170">
    <property type="entry name" value="Mu homology domain, subdomain B"/>
    <property type="match status" value="1"/>
</dbReference>
<dbReference type="InterPro" id="IPR028565">
    <property type="entry name" value="MHD"/>
</dbReference>
<name>A0ABP1QSN5_9HEXA</name>
<evidence type="ECO:0000313" key="9">
    <source>
        <dbReference type="EMBL" id="CAL8111006.1"/>
    </source>
</evidence>
<feature type="compositionally biased region" description="Pro residues" evidence="6">
    <location>
        <begin position="436"/>
        <end position="454"/>
    </location>
</feature>
<dbReference type="SUPFAM" id="SSF49447">
    <property type="entry name" value="Second domain of Mu2 adaptin subunit (ap50) of ap2 adaptor"/>
    <property type="match status" value="1"/>
</dbReference>
<keyword evidence="3" id="KW-0963">Cytoplasm</keyword>
<dbReference type="InterPro" id="IPR012320">
    <property type="entry name" value="SHD_dom"/>
</dbReference>
<feature type="region of interest" description="Disordered" evidence="6">
    <location>
        <begin position="202"/>
        <end position="267"/>
    </location>
</feature>
<evidence type="ECO:0000259" key="8">
    <source>
        <dbReference type="PROSITE" id="PS51072"/>
    </source>
</evidence>
<keyword evidence="10" id="KW-1185">Reference proteome</keyword>
<proteinExistence type="inferred from homology"/>
<dbReference type="PROSITE" id="PS51072">
    <property type="entry name" value="MHD"/>
    <property type="match status" value="1"/>
</dbReference>
<evidence type="ECO:0008006" key="11">
    <source>
        <dbReference type="Google" id="ProtNLM"/>
    </source>
</evidence>
<feature type="region of interest" description="Disordered" evidence="6">
    <location>
        <begin position="1268"/>
        <end position="1301"/>
    </location>
</feature>
<organism evidence="9 10">
    <name type="scientific">Orchesella dallaii</name>
    <dbReference type="NCBI Taxonomy" id="48710"/>
    <lineage>
        <taxon>Eukaryota</taxon>
        <taxon>Metazoa</taxon>
        <taxon>Ecdysozoa</taxon>
        <taxon>Arthropoda</taxon>
        <taxon>Hexapoda</taxon>
        <taxon>Collembola</taxon>
        <taxon>Entomobryomorpha</taxon>
        <taxon>Entomobryoidea</taxon>
        <taxon>Orchesellidae</taxon>
        <taxon>Orchesellinae</taxon>
        <taxon>Orchesella</taxon>
    </lineage>
</organism>
<evidence type="ECO:0000256" key="1">
    <source>
        <dbReference type="ARBA" id="ARBA00004496"/>
    </source>
</evidence>
<protein>
    <recommendedName>
        <fullName evidence="11">Protein stoned-B</fullName>
    </recommendedName>
</protein>
<accession>A0ABP1QSN5</accession>
<evidence type="ECO:0000259" key="7">
    <source>
        <dbReference type="PROSITE" id="PS51070"/>
    </source>
</evidence>